<sequence>MSGENRGPLSVPGGTVTSMTTQSTEPRDARSRAALTELTARGVRPRYLFFWGHRPQRDGSVGAGCLSQWWPSEFTVDGIGYATAEHWMMAGKARLFDDDRTLAAILAAPHPHAAKKLGRQVRGFDNATWERHREELVVEGNVAKFGQDPALRDYLLGTGSRVLVEASPLDRIWGIGLAADDDRAADPAQWRGLNLLGFALMETRQRLLTPASA</sequence>
<dbReference type="SUPFAM" id="SSF143990">
    <property type="entry name" value="YbiA-like"/>
    <property type="match status" value="1"/>
</dbReference>
<organism evidence="5 6">
    <name type="scientific">Actinacidiphila glaucinigra</name>
    <dbReference type="NCBI Taxonomy" id="235986"/>
    <lineage>
        <taxon>Bacteria</taxon>
        <taxon>Bacillati</taxon>
        <taxon>Actinomycetota</taxon>
        <taxon>Actinomycetes</taxon>
        <taxon>Kitasatosporales</taxon>
        <taxon>Streptomycetaceae</taxon>
        <taxon>Actinacidiphila</taxon>
    </lineage>
</organism>
<name>A0A238Z6K6_9ACTN</name>
<dbReference type="InterPro" id="IPR012816">
    <property type="entry name" value="NADAR"/>
</dbReference>
<proteinExistence type="predicted"/>
<evidence type="ECO:0000256" key="2">
    <source>
        <dbReference type="ARBA" id="ARBA00000751"/>
    </source>
</evidence>
<dbReference type="EMBL" id="FZOF01000001">
    <property type="protein sequence ID" value="SNR79057.1"/>
    <property type="molecule type" value="Genomic_DNA"/>
</dbReference>
<dbReference type="NCBIfam" id="TIGR02464">
    <property type="entry name" value="ribofla_fusion"/>
    <property type="match status" value="1"/>
</dbReference>
<dbReference type="Pfam" id="PF08719">
    <property type="entry name" value="NADAR"/>
    <property type="match status" value="1"/>
</dbReference>
<evidence type="ECO:0000313" key="6">
    <source>
        <dbReference type="Proteomes" id="UP000198280"/>
    </source>
</evidence>
<feature type="domain" description="NADAR" evidence="4">
    <location>
        <begin position="49"/>
        <end position="207"/>
    </location>
</feature>
<dbReference type="InterPro" id="IPR037238">
    <property type="entry name" value="YbiA-like_sf"/>
</dbReference>
<feature type="region of interest" description="Disordered" evidence="3">
    <location>
        <begin position="1"/>
        <end position="30"/>
    </location>
</feature>
<evidence type="ECO:0000259" key="4">
    <source>
        <dbReference type="Pfam" id="PF08719"/>
    </source>
</evidence>
<evidence type="ECO:0000313" key="5">
    <source>
        <dbReference type="EMBL" id="SNR79057.1"/>
    </source>
</evidence>
<feature type="compositionally biased region" description="Polar residues" evidence="3">
    <location>
        <begin position="15"/>
        <end position="24"/>
    </location>
</feature>
<gene>
    <name evidence="5" type="ORF">SAMN05216252_10143</name>
</gene>
<dbReference type="CDD" id="cd15457">
    <property type="entry name" value="NADAR"/>
    <property type="match status" value="1"/>
</dbReference>
<reference evidence="5 6" key="1">
    <citation type="submission" date="2017-06" db="EMBL/GenBank/DDBJ databases">
        <authorList>
            <person name="Kim H.J."/>
            <person name="Triplett B.A."/>
        </authorList>
    </citation>
    <scope>NUCLEOTIDE SEQUENCE [LARGE SCALE GENOMIC DNA]</scope>
    <source>
        <strain evidence="5 6">CGMCC 4.1858</strain>
    </source>
</reference>
<dbReference type="Proteomes" id="UP000198280">
    <property type="component" value="Unassembled WGS sequence"/>
</dbReference>
<comment type="catalytic activity">
    <reaction evidence="1">
        <text>5-amino-6-(5-phospho-D-ribosylamino)uracil + H2O = 5,6-diaminouracil + D-ribose 5-phosphate</text>
        <dbReference type="Rhea" id="RHEA:55020"/>
        <dbReference type="ChEBI" id="CHEBI:15377"/>
        <dbReference type="ChEBI" id="CHEBI:46252"/>
        <dbReference type="ChEBI" id="CHEBI:58453"/>
        <dbReference type="ChEBI" id="CHEBI:78346"/>
    </reaction>
</comment>
<keyword evidence="6" id="KW-1185">Reference proteome</keyword>
<protein>
    <recommendedName>
        <fullName evidence="4">NADAR domain-containing protein</fullName>
    </recommendedName>
</protein>
<accession>A0A238Z6K6</accession>
<evidence type="ECO:0000256" key="3">
    <source>
        <dbReference type="SAM" id="MobiDB-lite"/>
    </source>
</evidence>
<dbReference type="AlphaFoldDB" id="A0A238Z6K6"/>
<evidence type="ECO:0000256" key="1">
    <source>
        <dbReference type="ARBA" id="ARBA00000022"/>
    </source>
</evidence>
<dbReference type="Gene3D" id="1.10.357.40">
    <property type="entry name" value="YbiA-like"/>
    <property type="match status" value="1"/>
</dbReference>
<comment type="catalytic activity">
    <reaction evidence="2">
        <text>2,5-diamino-6-hydroxy-4-(5-phosphoribosylamino)-pyrimidine + H2O = 2,5,6-triamino-4-hydroxypyrimidine + D-ribose 5-phosphate</text>
        <dbReference type="Rhea" id="RHEA:23436"/>
        <dbReference type="ChEBI" id="CHEBI:15377"/>
        <dbReference type="ChEBI" id="CHEBI:58614"/>
        <dbReference type="ChEBI" id="CHEBI:78346"/>
        <dbReference type="ChEBI" id="CHEBI:137796"/>
    </reaction>
</comment>